<sequence length="158" mass="17950">MKRFRTGYMFLLICIVLCITGCSSKSIKKSENQHTNQTTTQQIQAENLVNNYLTAVSEKKIDEAYQMLDTSNLPDREIFSNSINSVKISGISITKSQKIDDANYKFFVNYTQDGNIYENVPFSTRLTGDKWYIVLAKPGDAEIIPPKESKTPVYNNSK</sequence>
<dbReference type="RefSeq" id="WP_270884533.1">
    <property type="nucleotide sequence ID" value="NZ_JAQFVF010000071.1"/>
</dbReference>
<evidence type="ECO:0000313" key="2">
    <source>
        <dbReference type="Proteomes" id="UP001596044"/>
    </source>
</evidence>
<proteinExistence type="predicted"/>
<evidence type="ECO:0008006" key="3">
    <source>
        <dbReference type="Google" id="ProtNLM"/>
    </source>
</evidence>
<accession>A0ABW0K805</accession>
<organism evidence="1 2">
    <name type="scientific">Paenibacillus aestuarii</name>
    <dbReference type="NCBI Taxonomy" id="516965"/>
    <lineage>
        <taxon>Bacteria</taxon>
        <taxon>Bacillati</taxon>
        <taxon>Bacillota</taxon>
        <taxon>Bacilli</taxon>
        <taxon>Bacillales</taxon>
        <taxon>Paenibacillaceae</taxon>
        <taxon>Paenibacillus</taxon>
    </lineage>
</organism>
<gene>
    <name evidence="1" type="ORF">ACFPOG_14410</name>
</gene>
<dbReference type="Proteomes" id="UP001596044">
    <property type="component" value="Unassembled WGS sequence"/>
</dbReference>
<reference evidence="2" key="1">
    <citation type="journal article" date="2019" name="Int. J. Syst. Evol. Microbiol.">
        <title>The Global Catalogue of Microorganisms (GCM) 10K type strain sequencing project: providing services to taxonomists for standard genome sequencing and annotation.</title>
        <authorList>
            <consortium name="The Broad Institute Genomics Platform"/>
            <consortium name="The Broad Institute Genome Sequencing Center for Infectious Disease"/>
            <person name="Wu L."/>
            <person name="Ma J."/>
        </authorList>
    </citation>
    <scope>NUCLEOTIDE SEQUENCE [LARGE SCALE GENOMIC DNA]</scope>
    <source>
        <strain evidence="2">KACC 11904</strain>
    </source>
</reference>
<evidence type="ECO:0000313" key="1">
    <source>
        <dbReference type="EMBL" id="MFC5449459.1"/>
    </source>
</evidence>
<comment type="caution">
    <text evidence="1">The sequence shown here is derived from an EMBL/GenBank/DDBJ whole genome shotgun (WGS) entry which is preliminary data.</text>
</comment>
<dbReference type="EMBL" id="JBHSMJ010000018">
    <property type="protein sequence ID" value="MFC5449459.1"/>
    <property type="molecule type" value="Genomic_DNA"/>
</dbReference>
<name>A0ABW0K805_9BACL</name>
<protein>
    <recommendedName>
        <fullName evidence="3">Lipoprotein</fullName>
    </recommendedName>
</protein>
<keyword evidence="2" id="KW-1185">Reference proteome</keyword>